<evidence type="ECO:0000256" key="7">
    <source>
        <dbReference type="ARBA" id="ARBA00025162"/>
    </source>
</evidence>
<comment type="function">
    <text evidence="7 8 9">One of the essential components for the initiation of protein synthesis. Protects formylmethionyl-tRNA from spontaneous hydrolysis and promotes its binding to the 30S ribosomal subunits. Also involved in the hydrolysis of GTP during the formation of the 70S ribosomal complex.</text>
</comment>
<feature type="region of interest" description="Disordered" evidence="10">
    <location>
        <begin position="203"/>
        <end position="232"/>
    </location>
</feature>
<feature type="binding site" evidence="8">
    <location>
        <begin position="441"/>
        <end position="444"/>
    </location>
    <ligand>
        <name>GTP</name>
        <dbReference type="ChEBI" id="CHEBI:37565"/>
    </ligand>
</feature>
<evidence type="ECO:0000313" key="13">
    <source>
        <dbReference type="Proteomes" id="UP000623678"/>
    </source>
</evidence>
<dbReference type="InterPro" id="IPR036925">
    <property type="entry name" value="TIF_IF2_dom3_sf"/>
</dbReference>
<keyword evidence="4 8" id="KW-0547">Nucleotide-binding</keyword>
<reference evidence="12" key="1">
    <citation type="submission" date="2020-08" db="EMBL/GenBank/DDBJ databases">
        <title>Genome public.</title>
        <authorList>
            <person name="Liu C."/>
            <person name="Sun Q."/>
        </authorList>
    </citation>
    <scope>NUCLEOTIDE SEQUENCE</scope>
    <source>
        <strain evidence="12">NSJ-64</strain>
    </source>
</reference>
<protein>
    <recommendedName>
        <fullName evidence="2 8">Translation initiation factor IF-2</fullName>
    </recommendedName>
</protein>
<dbReference type="PROSITE" id="PS51722">
    <property type="entry name" value="G_TR_2"/>
    <property type="match status" value="1"/>
</dbReference>
<gene>
    <name evidence="8 12" type="primary">infB</name>
    <name evidence="12" type="ORF">H8705_07900</name>
</gene>
<dbReference type="Pfam" id="PF04760">
    <property type="entry name" value="IF2_N"/>
    <property type="match status" value="1"/>
</dbReference>
<dbReference type="CDD" id="cd03702">
    <property type="entry name" value="IF2_mtIF2_II"/>
    <property type="match status" value="1"/>
</dbReference>
<dbReference type="Pfam" id="PF11987">
    <property type="entry name" value="IF-2"/>
    <property type="match status" value="1"/>
</dbReference>
<dbReference type="NCBIfam" id="TIGR00231">
    <property type="entry name" value="small_GTP"/>
    <property type="match status" value="1"/>
</dbReference>
<evidence type="ECO:0000256" key="2">
    <source>
        <dbReference type="ARBA" id="ARBA00020675"/>
    </source>
</evidence>
<dbReference type="Pfam" id="PF00009">
    <property type="entry name" value="GTP_EFTU"/>
    <property type="match status" value="1"/>
</dbReference>
<dbReference type="FunFam" id="2.40.30.10:FF:000008">
    <property type="entry name" value="Translation initiation factor IF-2"/>
    <property type="match status" value="1"/>
</dbReference>
<dbReference type="GO" id="GO:0005525">
    <property type="term" value="F:GTP binding"/>
    <property type="evidence" value="ECO:0007669"/>
    <property type="project" value="UniProtKB-KW"/>
</dbReference>
<dbReference type="InterPro" id="IPR000178">
    <property type="entry name" value="TF_IF2_bacterial-like"/>
</dbReference>
<name>A0A926EP24_9FIRM</name>
<dbReference type="Pfam" id="PF22042">
    <property type="entry name" value="EF-G_D2"/>
    <property type="match status" value="1"/>
</dbReference>
<keyword evidence="3 8" id="KW-0396">Initiation factor</keyword>
<dbReference type="SUPFAM" id="SSF52540">
    <property type="entry name" value="P-loop containing nucleoside triphosphate hydrolases"/>
    <property type="match status" value="1"/>
</dbReference>
<dbReference type="SUPFAM" id="SSF50447">
    <property type="entry name" value="Translation proteins"/>
    <property type="match status" value="2"/>
</dbReference>
<dbReference type="NCBIfam" id="TIGR00487">
    <property type="entry name" value="IF-2"/>
    <property type="match status" value="1"/>
</dbReference>
<evidence type="ECO:0000256" key="3">
    <source>
        <dbReference type="ARBA" id="ARBA00022540"/>
    </source>
</evidence>
<dbReference type="Gene3D" id="3.40.50.300">
    <property type="entry name" value="P-loop containing nucleotide triphosphate hydrolases"/>
    <property type="match status" value="1"/>
</dbReference>
<feature type="domain" description="Tr-type G" evidence="11">
    <location>
        <begin position="332"/>
        <end position="499"/>
    </location>
</feature>
<evidence type="ECO:0000256" key="8">
    <source>
        <dbReference type="HAMAP-Rule" id="MF_00100"/>
    </source>
</evidence>
<dbReference type="Gene3D" id="1.10.10.2480">
    <property type="match status" value="1"/>
</dbReference>
<dbReference type="CDD" id="cd01887">
    <property type="entry name" value="IF2_eIF5B"/>
    <property type="match status" value="1"/>
</dbReference>
<feature type="binding site" evidence="8">
    <location>
        <begin position="387"/>
        <end position="391"/>
    </location>
    <ligand>
        <name>GTP</name>
        <dbReference type="ChEBI" id="CHEBI:37565"/>
    </ligand>
</feature>
<feature type="compositionally biased region" description="Polar residues" evidence="10">
    <location>
        <begin position="154"/>
        <end position="163"/>
    </location>
</feature>
<dbReference type="InterPro" id="IPR023115">
    <property type="entry name" value="TIF_IF2_dom3"/>
</dbReference>
<evidence type="ECO:0000256" key="10">
    <source>
        <dbReference type="SAM" id="MobiDB-lite"/>
    </source>
</evidence>
<keyword evidence="6 8" id="KW-0342">GTP-binding</keyword>
<proteinExistence type="inferred from homology"/>
<evidence type="ECO:0000259" key="11">
    <source>
        <dbReference type="PROSITE" id="PS51722"/>
    </source>
</evidence>
<evidence type="ECO:0000256" key="1">
    <source>
        <dbReference type="ARBA" id="ARBA00007733"/>
    </source>
</evidence>
<keyword evidence="5 8" id="KW-0648">Protein biosynthesis</keyword>
<dbReference type="PANTHER" id="PTHR43381">
    <property type="entry name" value="TRANSLATION INITIATION FACTOR IF-2-RELATED"/>
    <property type="match status" value="1"/>
</dbReference>
<comment type="similarity">
    <text evidence="1 8 9">Belongs to the TRAFAC class translation factor GTPase superfamily. Classic translation factor GTPase family. IF-2 subfamily.</text>
</comment>
<feature type="compositionally biased region" description="Low complexity" evidence="10">
    <location>
        <begin position="95"/>
        <end position="153"/>
    </location>
</feature>
<dbReference type="Proteomes" id="UP000623678">
    <property type="component" value="Unassembled WGS sequence"/>
</dbReference>
<dbReference type="InterPro" id="IPR044145">
    <property type="entry name" value="IF2_II"/>
</dbReference>
<dbReference type="FunFam" id="2.40.30.10:FF:000007">
    <property type="entry name" value="Translation initiation factor IF-2"/>
    <property type="match status" value="1"/>
</dbReference>
<dbReference type="InterPro" id="IPR015760">
    <property type="entry name" value="TIF_IF2"/>
</dbReference>
<dbReference type="FunFam" id="3.40.50.10050:FF:000001">
    <property type="entry name" value="Translation initiation factor IF-2"/>
    <property type="match status" value="1"/>
</dbReference>
<dbReference type="Gene3D" id="3.40.50.10050">
    <property type="entry name" value="Translation initiation factor IF- 2, domain 3"/>
    <property type="match status" value="1"/>
</dbReference>
<dbReference type="SUPFAM" id="SSF52156">
    <property type="entry name" value="Initiation factor IF2/eIF5b, domain 3"/>
    <property type="match status" value="1"/>
</dbReference>
<dbReference type="InterPro" id="IPR053905">
    <property type="entry name" value="EF-G-like_DII"/>
</dbReference>
<evidence type="ECO:0000256" key="6">
    <source>
        <dbReference type="ARBA" id="ARBA00023134"/>
    </source>
</evidence>
<evidence type="ECO:0000313" key="12">
    <source>
        <dbReference type="EMBL" id="MBC8585503.1"/>
    </source>
</evidence>
<comment type="subcellular location">
    <subcellularLocation>
        <location evidence="8">Cytoplasm</location>
    </subcellularLocation>
</comment>
<dbReference type="FunFam" id="3.40.50.300:FF:000019">
    <property type="entry name" value="Translation initiation factor IF-2"/>
    <property type="match status" value="1"/>
</dbReference>
<feature type="binding site" evidence="8">
    <location>
        <begin position="341"/>
        <end position="348"/>
    </location>
    <ligand>
        <name>GTP</name>
        <dbReference type="ChEBI" id="CHEBI:37565"/>
    </ligand>
</feature>
<evidence type="ECO:0000256" key="4">
    <source>
        <dbReference type="ARBA" id="ARBA00022741"/>
    </source>
</evidence>
<dbReference type="EMBL" id="JACRTD010000005">
    <property type="protein sequence ID" value="MBC8585503.1"/>
    <property type="molecule type" value="Genomic_DNA"/>
</dbReference>
<keyword evidence="8" id="KW-0963">Cytoplasm</keyword>
<feature type="region of interest" description="Disordered" evidence="10">
    <location>
        <begin position="68"/>
        <end position="183"/>
    </location>
</feature>
<feature type="region of interest" description="G-domain" evidence="8">
    <location>
        <begin position="335"/>
        <end position="483"/>
    </location>
</feature>
<comment type="caution">
    <text evidence="12">The sequence shown here is derived from an EMBL/GenBank/DDBJ whole genome shotgun (WGS) entry which is preliminary data.</text>
</comment>
<dbReference type="PANTHER" id="PTHR43381:SF5">
    <property type="entry name" value="TR-TYPE G DOMAIN-CONTAINING PROTEIN"/>
    <property type="match status" value="1"/>
</dbReference>
<dbReference type="GO" id="GO:0003924">
    <property type="term" value="F:GTPase activity"/>
    <property type="evidence" value="ECO:0007669"/>
    <property type="project" value="UniProtKB-UniRule"/>
</dbReference>
<organism evidence="12 13">
    <name type="scientific">Youxingia wuxianensis</name>
    <dbReference type="NCBI Taxonomy" id="2763678"/>
    <lineage>
        <taxon>Bacteria</taxon>
        <taxon>Bacillati</taxon>
        <taxon>Bacillota</taxon>
        <taxon>Clostridia</taxon>
        <taxon>Eubacteriales</taxon>
        <taxon>Oscillospiraceae</taxon>
        <taxon>Youxingia</taxon>
    </lineage>
</organism>
<dbReference type="AlphaFoldDB" id="A0A926EP24"/>
<evidence type="ECO:0000256" key="5">
    <source>
        <dbReference type="ARBA" id="ARBA00022917"/>
    </source>
</evidence>
<dbReference type="GO" id="GO:0003743">
    <property type="term" value="F:translation initiation factor activity"/>
    <property type="evidence" value="ECO:0007669"/>
    <property type="project" value="UniProtKB-UniRule"/>
</dbReference>
<dbReference type="CDD" id="cd03692">
    <property type="entry name" value="mtIF2_IVc"/>
    <property type="match status" value="1"/>
</dbReference>
<dbReference type="Gene3D" id="2.40.30.10">
    <property type="entry name" value="Translation factors"/>
    <property type="match status" value="2"/>
</dbReference>
<dbReference type="InterPro" id="IPR006847">
    <property type="entry name" value="IF2_N"/>
</dbReference>
<accession>A0A926EP24</accession>
<sequence>MIEKYRVHEVAKDLGLQSKEVVDLLGKYFDTEKKSMTALNEQELSVILNHYTNENKVENFDEYFAEGARRKQEAKGQGKAPNTPPVPQTSVQPSAPKAQPAQNRPAAAQPAPAQNRPAAAAAPQGQRPAAPQASRPAQPAQNRPAQGQRPAQQVQNNSSNTVPNKPRQRAVTTVDMRAGSTQVEMEKYNEKYDNLASSKLGSRGDVAAQKQKLTQRSAARRGKPIMSRKEKEDAKLRKLELERQRRQKLEVVLPEEITVGDLAAKLKVQSAEIIKRLMGLGVMATINDIIDFDTASMVAIEIGAKKVEKEVVVTIEERLFDETQDADENLQERSPVVVVMGHVDHGKTSLLDAIRNANVTDGEAGGITQHIGAYQVKVNNKNITFLDTPGHAAFTSMRARGAQVTDIVVLVVAADDGIMPQTVEAINHAKAAGVSIIVAINKMDKPEANPDRVKQELTEYELVPEEWGGDVICVPVSAKTQQGIPELLEMIQLVADTSELKANPDKMAKGTVIEAKLDKGRGPVATILVQNGTLHSGDIVIAGTAIGRVRVMLNDRGEKVETAGPSTPVEITGLGDVPSAGDVFNAVEDERLAKELVEKRKQQAKEEQFNSYEKVTLDNLFSHISQGDIKELPIIVKADVQGSVEAVKQSLEKLSNDEVRVKVIHGAVGAVSESDVMLANASNAIIVGFNVRPDPIAQENAERDGVEMRMYRIIYDAINDVESAMKGMLAPKTREVELGRAEVRAVYKISSVGAVAGGYVVSGKITRTANIRIVRDGIIIADDKLSSLKRFKDDAKEVAKGFECGMALERFNDLKEGDIFEAYEIEEYRD</sequence>
<dbReference type="InterPro" id="IPR009000">
    <property type="entry name" value="Transl_B-barrel_sf"/>
</dbReference>
<dbReference type="HAMAP" id="MF_00100_B">
    <property type="entry name" value="IF_2_B"/>
    <property type="match status" value="1"/>
</dbReference>
<dbReference type="GO" id="GO:0005829">
    <property type="term" value="C:cytosol"/>
    <property type="evidence" value="ECO:0007669"/>
    <property type="project" value="TreeGrafter"/>
</dbReference>
<dbReference type="RefSeq" id="WP_262395290.1">
    <property type="nucleotide sequence ID" value="NZ_JACRTD010000005.1"/>
</dbReference>
<dbReference type="InterPro" id="IPR000795">
    <property type="entry name" value="T_Tr_GTP-bd_dom"/>
</dbReference>
<dbReference type="InterPro" id="IPR027417">
    <property type="entry name" value="P-loop_NTPase"/>
</dbReference>
<evidence type="ECO:0000256" key="9">
    <source>
        <dbReference type="RuleBase" id="RU000644"/>
    </source>
</evidence>
<keyword evidence="13" id="KW-1185">Reference proteome</keyword>
<dbReference type="InterPro" id="IPR005225">
    <property type="entry name" value="Small_GTP-bd"/>
</dbReference>